<name>A0A0C3E609_9AGAM</name>
<proteinExistence type="predicted"/>
<dbReference type="EMBL" id="KN822010">
    <property type="protein sequence ID" value="KIM68210.1"/>
    <property type="molecule type" value="Genomic_DNA"/>
</dbReference>
<organism evidence="1 2">
    <name type="scientific">Scleroderma citrinum Foug A</name>
    <dbReference type="NCBI Taxonomy" id="1036808"/>
    <lineage>
        <taxon>Eukaryota</taxon>
        <taxon>Fungi</taxon>
        <taxon>Dikarya</taxon>
        <taxon>Basidiomycota</taxon>
        <taxon>Agaricomycotina</taxon>
        <taxon>Agaricomycetes</taxon>
        <taxon>Agaricomycetidae</taxon>
        <taxon>Boletales</taxon>
        <taxon>Sclerodermatineae</taxon>
        <taxon>Sclerodermataceae</taxon>
        <taxon>Scleroderma</taxon>
    </lineage>
</organism>
<accession>A0A0C3E609</accession>
<evidence type="ECO:0000313" key="2">
    <source>
        <dbReference type="Proteomes" id="UP000053989"/>
    </source>
</evidence>
<keyword evidence="2" id="KW-1185">Reference proteome</keyword>
<sequence>MGEPDSSTLPVLASPHTLVISTPHNLQSPFVNRRNLRASCLMWPHSRSRLTASER</sequence>
<dbReference type="AlphaFoldDB" id="A0A0C3E609"/>
<reference evidence="2" key="2">
    <citation type="submission" date="2015-01" db="EMBL/GenBank/DDBJ databases">
        <title>Evolutionary Origins and Diversification of the Mycorrhizal Mutualists.</title>
        <authorList>
            <consortium name="DOE Joint Genome Institute"/>
            <consortium name="Mycorrhizal Genomics Consortium"/>
            <person name="Kohler A."/>
            <person name="Kuo A."/>
            <person name="Nagy L.G."/>
            <person name="Floudas D."/>
            <person name="Copeland A."/>
            <person name="Barry K.W."/>
            <person name="Cichocki N."/>
            <person name="Veneault-Fourrey C."/>
            <person name="LaButti K."/>
            <person name="Lindquist E.A."/>
            <person name="Lipzen A."/>
            <person name="Lundell T."/>
            <person name="Morin E."/>
            <person name="Murat C."/>
            <person name="Riley R."/>
            <person name="Ohm R."/>
            <person name="Sun H."/>
            <person name="Tunlid A."/>
            <person name="Henrissat B."/>
            <person name="Grigoriev I.V."/>
            <person name="Hibbett D.S."/>
            <person name="Martin F."/>
        </authorList>
    </citation>
    <scope>NUCLEOTIDE SEQUENCE [LARGE SCALE GENOMIC DNA]</scope>
    <source>
        <strain evidence="2">Foug A</strain>
    </source>
</reference>
<reference evidence="1 2" key="1">
    <citation type="submission" date="2014-04" db="EMBL/GenBank/DDBJ databases">
        <authorList>
            <consortium name="DOE Joint Genome Institute"/>
            <person name="Kuo A."/>
            <person name="Kohler A."/>
            <person name="Nagy L.G."/>
            <person name="Floudas D."/>
            <person name="Copeland A."/>
            <person name="Barry K.W."/>
            <person name="Cichocki N."/>
            <person name="Veneault-Fourrey C."/>
            <person name="LaButti K."/>
            <person name="Lindquist E.A."/>
            <person name="Lipzen A."/>
            <person name="Lundell T."/>
            <person name="Morin E."/>
            <person name="Murat C."/>
            <person name="Sun H."/>
            <person name="Tunlid A."/>
            <person name="Henrissat B."/>
            <person name="Grigoriev I.V."/>
            <person name="Hibbett D.S."/>
            <person name="Martin F."/>
            <person name="Nordberg H.P."/>
            <person name="Cantor M.N."/>
            <person name="Hua S.X."/>
        </authorList>
    </citation>
    <scope>NUCLEOTIDE SEQUENCE [LARGE SCALE GENOMIC DNA]</scope>
    <source>
        <strain evidence="1 2">Foug A</strain>
    </source>
</reference>
<protein>
    <submittedName>
        <fullName evidence="1">Uncharacterized protein</fullName>
    </submittedName>
</protein>
<evidence type="ECO:0000313" key="1">
    <source>
        <dbReference type="EMBL" id="KIM68210.1"/>
    </source>
</evidence>
<dbReference type="InParanoid" id="A0A0C3E609"/>
<gene>
    <name evidence="1" type="ORF">SCLCIDRAFT_1209627</name>
</gene>
<dbReference type="Proteomes" id="UP000053989">
    <property type="component" value="Unassembled WGS sequence"/>
</dbReference>
<dbReference type="HOGENOM" id="CLU_3033741_0_0_1"/>